<proteinExistence type="predicted"/>
<evidence type="ECO:0000256" key="1">
    <source>
        <dbReference type="SAM" id="SignalP"/>
    </source>
</evidence>
<dbReference type="SUPFAM" id="SSF57256">
    <property type="entry name" value="Elafin-like"/>
    <property type="match status" value="1"/>
</dbReference>
<name>A0A8C2EHT9_CYPCA</name>
<organism evidence="3 4">
    <name type="scientific">Cyprinus carpio</name>
    <name type="common">Common carp</name>
    <dbReference type="NCBI Taxonomy" id="7962"/>
    <lineage>
        <taxon>Eukaryota</taxon>
        <taxon>Metazoa</taxon>
        <taxon>Chordata</taxon>
        <taxon>Craniata</taxon>
        <taxon>Vertebrata</taxon>
        <taxon>Euteleostomi</taxon>
        <taxon>Actinopterygii</taxon>
        <taxon>Neopterygii</taxon>
        <taxon>Teleostei</taxon>
        <taxon>Ostariophysi</taxon>
        <taxon>Cypriniformes</taxon>
        <taxon>Cyprinidae</taxon>
        <taxon>Cyprininae</taxon>
        <taxon>Cyprinus</taxon>
    </lineage>
</organism>
<dbReference type="Proteomes" id="UP000694701">
    <property type="component" value="Unplaced"/>
</dbReference>
<accession>A0A8C2EHT9</accession>
<evidence type="ECO:0000313" key="3">
    <source>
        <dbReference type="Ensembl" id="ENSCCRP00020040723.1"/>
    </source>
</evidence>
<dbReference type="GO" id="GO:0005576">
    <property type="term" value="C:extracellular region"/>
    <property type="evidence" value="ECO:0007669"/>
    <property type="project" value="InterPro"/>
</dbReference>
<feature type="chain" id="PRO_5034845529" description="WAP domain-containing protein" evidence="1">
    <location>
        <begin position="19"/>
        <end position="75"/>
    </location>
</feature>
<dbReference type="Gene3D" id="4.10.75.10">
    <property type="entry name" value="Elafin-like"/>
    <property type="match status" value="1"/>
</dbReference>
<feature type="signal peptide" evidence="1">
    <location>
        <begin position="1"/>
        <end position="18"/>
    </location>
</feature>
<reference evidence="3" key="1">
    <citation type="submission" date="2025-08" db="UniProtKB">
        <authorList>
            <consortium name="Ensembl"/>
        </authorList>
    </citation>
    <scope>IDENTIFICATION</scope>
</reference>
<dbReference type="InterPro" id="IPR036645">
    <property type="entry name" value="Elafin-like_sf"/>
</dbReference>
<evidence type="ECO:0000259" key="2">
    <source>
        <dbReference type="SMART" id="SM00217"/>
    </source>
</evidence>
<dbReference type="AlphaFoldDB" id="A0A8C2EHT9"/>
<feature type="domain" description="WAP" evidence="2">
    <location>
        <begin position="31"/>
        <end position="74"/>
    </location>
</feature>
<keyword evidence="1" id="KW-0732">Signal</keyword>
<protein>
    <recommendedName>
        <fullName evidence="2">WAP domain-containing protein</fullName>
    </recommendedName>
</protein>
<dbReference type="GO" id="GO:0030414">
    <property type="term" value="F:peptidase inhibitor activity"/>
    <property type="evidence" value="ECO:0007669"/>
    <property type="project" value="InterPro"/>
</dbReference>
<dbReference type="Ensembl" id="ENSCCRT00020044429.1">
    <property type="protein sequence ID" value="ENSCCRP00020040723.1"/>
    <property type="gene ID" value="ENSCCRG00020018121.1"/>
</dbReference>
<dbReference type="Pfam" id="PF00095">
    <property type="entry name" value="WAP"/>
    <property type="match status" value="1"/>
</dbReference>
<evidence type="ECO:0000313" key="4">
    <source>
        <dbReference type="Proteomes" id="UP000694701"/>
    </source>
</evidence>
<dbReference type="SMART" id="SM00217">
    <property type="entry name" value="WAP"/>
    <property type="match status" value="1"/>
</dbReference>
<dbReference type="InterPro" id="IPR008197">
    <property type="entry name" value="WAP_dom"/>
</dbReference>
<sequence length="75" mass="8294">MTLMHWSGFFTLITESFSDLVSLLCFCITDKPGVCPMSFLGKGLCKELCVNDVDCPNDEKCCSTKCGHESSTFIK</sequence>